<gene>
    <name evidence="5" type="ORF">C8P67_103252</name>
</gene>
<dbReference type="AlphaFoldDB" id="A0A3E0EQ91"/>
<evidence type="ECO:0000313" key="5">
    <source>
        <dbReference type="EMBL" id="REH00276.1"/>
    </source>
</evidence>
<proteinExistence type="predicted"/>
<dbReference type="Pfam" id="PF00574">
    <property type="entry name" value="CLP_protease"/>
    <property type="match status" value="1"/>
</dbReference>
<dbReference type="Proteomes" id="UP000257136">
    <property type="component" value="Unassembled WGS sequence"/>
</dbReference>
<dbReference type="CDD" id="cd07016">
    <property type="entry name" value="S14_ClpP_1"/>
    <property type="match status" value="1"/>
</dbReference>
<dbReference type="PANTHER" id="PTHR10381">
    <property type="entry name" value="ATP-DEPENDENT CLP PROTEASE PROTEOLYTIC SUBUNIT"/>
    <property type="match status" value="1"/>
</dbReference>
<keyword evidence="3" id="KW-0720">Serine protease</keyword>
<dbReference type="GO" id="GO:0004252">
    <property type="term" value="F:serine-type endopeptidase activity"/>
    <property type="evidence" value="ECO:0007669"/>
    <property type="project" value="TreeGrafter"/>
</dbReference>
<feature type="coiled-coil region" evidence="4">
    <location>
        <begin position="234"/>
        <end position="261"/>
    </location>
</feature>
<dbReference type="GO" id="GO:0004176">
    <property type="term" value="F:ATP-dependent peptidase activity"/>
    <property type="evidence" value="ECO:0007669"/>
    <property type="project" value="TreeGrafter"/>
</dbReference>
<keyword evidence="6" id="KW-1185">Reference proteome</keyword>
<dbReference type="PANTHER" id="PTHR10381:SF70">
    <property type="entry name" value="ATP-DEPENDENT CLP PROTEASE PROTEOLYTIC SUBUNIT"/>
    <property type="match status" value="1"/>
</dbReference>
<comment type="caution">
    <text evidence="5">The sequence shown here is derived from an EMBL/GenBank/DDBJ whole genome shotgun (WGS) entry which is preliminary data.</text>
</comment>
<dbReference type="InterPro" id="IPR029045">
    <property type="entry name" value="ClpP/crotonase-like_dom_sf"/>
</dbReference>
<reference evidence="5 6" key="1">
    <citation type="submission" date="2018-08" db="EMBL/GenBank/DDBJ databases">
        <title>Genomic Encyclopedia of Archaeal and Bacterial Type Strains, Phase II (KMG-II): from individual species to whole genera.</title>
        <authorList>
            <person name="Goeker M."/>
        </authorList>
    </citation>
    <scope>NUCLEOTIDE SEQUENCE [LARGE SCALE GENOMIC DNA]</scope>
    <source>
        <strain evidence="5 6">DSM 100880</strain>
    </source>
</reference>
<keyword evidence="4" id="KW-0175">Coiled coil</keyword>
<dbReference type="InterPro" id="IPR023562">
    <property type="entry name" value="ClpP/TepA"/>
</dbReference>
<evidence type="ECO:0000256" key="2">
    <source>
        <dbReference type="ARBA" id="ARBA00022801"/>
    </source>
</evidence>
<dbReference type="RefSeq" id="WP_115811473.1">
    <property type="nucleotide sequence ID" value="NZ_QUNI01000003.1"/>
</dbReference>
<accession>A0A3E0EQ91</accession>
<evidence type="ECO:0000256" key="3">
    <source>
        <dbReference type="ARBA" id="ARBA00022825"/>
    </source>
</evidence>
<dbReference type="GO" id="GO:0006515">
    <property type="term" value="P:protein quality control for misfolded or incompletely synthesized proteins"/>
    <property type="evidence" value="ECO:0007669"/>
    <property type="project" value="TreeGrafter"/>
</dbReference>
<dbReference type="EMBL" id="QUNI01000003">
    <property type="protein sequence ID" value="REH00276.1"/>
    <property type="molecule type" value="Genomic_DNA"/>
</dbReference>
<keyword evidence="2" id="KW-0378">Hydrolase</keyword>
<dbReference type="Gene3D" id="3.90.226.10">
    <property type="entry name" value="2-enoyl-CoA Hydratase, Chain A, domain 1"/>
    <property type="match status" value="1"/>
</dbReference>
<name>A0A3E0EQ91_9FLAO</name>
<keyword evidence="1 5" id="KW-0645">Protease</keyword>
<sequence>MIFRVQENTITAYGTIWSGNGMEFVSLLSLVEAKHKEITIKLHTYGGSVFDGNLMANALRDSKSKIRLEIVGIAASMGFVISLYLKDVYMVSNGYLMAHAPSGYTEGTALDHENNAKLLRSIEKNFIKILIEKTGKTESYVKKWLVGDNWMDAEEAKKEGLIKDFLDPETETEDFNPEQLGMTETYNRFSALLNPKNDLHNNLSDTMKKPIIEALGLIGVDANSSDTAVIDAVRNHYDAKITKAEADLRIANEKVVVAEAALKEQSKTAITAVIEAAKKAGKITQDQVATYESIAEASGIDALNTVLGAIPARNPITSQIQNQGGANNAPVGRDDWDFDKWQKEDPKALEAMAGKEPEKFKELFNAKYKK</sequence>
<evidence type="ECO:0000256" key="1">
    <source>
        <dbReference type="ARBA" id="ARBA00022670"/>
    </source>
</evidence>
<organism evidence="5 6">
    <name type="scientific">Flavobacterium aquicola</name>
    <dbReference type="NCBI Taxonomy" id="1682742"/>
    <lineage>
        <taxon>Bacteria</taxon>
        <taxon>Pseudomonadati</taxon>
        <taxon>Bacteroidota</taxon>
        <taxon>Flavobacteriia</taxon>
        <taxon>Flavobacteriales</taxon>
        <taxon>Flavobacteriaceae</taxon>
        <taxon>Flavobacterium</taxon>
    </lineage>
</organism>
<evidence type="ECO:0000256" key="4">
    <source>
        <dbReference type="SAM" id="Coils"/>
    </source>
</evidence>
<evidence type="ECO:0000313" key="6">
    <source>
        <dbReference type="Proteomes" id="UP000257136"/>
    </source>
</evidence>
<protein>
    <submittedName>
        <fullName evidence="5">ATP-dependent protease ClpP protease subunit</fullName>
    </submittedName>
</protein>
<dbReference type="OrthoDB" id="1408931at2"/>
<dbReference type="GO" id="GO:0051117">
    <property type="term" value="F:ATPase binding"/>
    <property type="evidence" value="ECO:0007669"/>
    <property type="project" value="TreeGrafter"/>
</dbReference>
<dbReference type="GO" id="GO:0009368">
    <property type="term" value="C:endopeptidase Clp complex"/>
    <property type="evidence" value="ECO:0007669"/>
    <property type="project" value="TreeGrafter"/>
</dbReference>
<dbReference type="SUPFAM" id="SSF52096">
    <property type="entry name" value="ClpP/crotonase"/>
    <property type="match status" value="1"/>
</dbReference>